<reference evidence="1" key="1">
    <citation type="submission" date="2021-01" db="EMBL/GenBank/DDBJ databases">
        <authorList>
            <person name="Corre E."/>
            <person name="Pelletier E."/>
            <person name="Niang G."/>
            <person name="Scheremetjew M."/>
            <person name="Finn R."/>
            <person name="Kale V."/>
            <person name="Holt S."/>
            <person name="Cochrane G."/>
            <person name="Meng A."/>
            <person name="Brown T."/>
            <person name="Cohen L."/>
        </authorList>
    </citation>
    <scope>NUCLEOTIDE SEQUENCE</scope>
    <source>
        <strain evidence="1">GSBS06</strain>
    </source>
</reference>
<name>A0A7S3PQJ3_9STRA</name>
<dbReference type="PANTHER" id="PTHR35609:SF1">
    <property type="entry name" value="MACRO DOMAIN-CONTAINING PROTEIN"/>
    <property type="match status" value="1"/>
</dbReference>
<sequence length="379" mass="42172">MNKQMKQRPDGSLPRKDRVGKNWFRTLFGFDETIYEETQMWLHVEGDTLYSHGNNTSYKIGSFETPSLEKLRESVLMNKDVNRVMKKGGLKLSAVKGDVQLFLANKTNMYATFQVASQFNCLEFIAPSYVPEDGITGYVRDRTQGPACSIACGPATAYRNYFAPVNTAKGKVRIGQTEDHMIDNLCDFSHLIGNDPKNPFFTVEGGYTMASADGLQRLNKGPLQNPLDEKLLGSIRIGVHTDIQVTSSNWGRVNVADENIIVAQVFCSACAVNYNSGSSVSEWENLSRCVLYSAYESTLLAAILNAYNHKGSHASKRVYLTLLGGGVFGNPDEWILDAIRRACEKLIDYDLDVKIIAYGGVPENIQQLVKNFDAQVFPQ</sequence>
<dbReference type="PANTHER" id="PTHR35609">
    <property type="entry name" value="MACRO DOMAIN-CONTAINING PROTEIN"/>
    <property type="match status" value="1"/>
</dbReference>
<evidence type="ECO:0000313" key="1">
    <source>
        <dbReference type="EMBL" id="CAE0447364.1"/>
    </source>
</evidence>
<organism evidence="1">
    <name type="scientific">Aplanochytrium stocchinoi</name>
    <dbReference type="NCBI Taxonomy" id="215587"/>
    <lineage>
        <taxon>Eukaryota</taxon>
        <taxon>Sar</taxon>
        <taxon>Stramenopiles</taxon>
        <taxon>Bigyra</taxon>
        <taxon>Labyrinthulomycetes</taxon>
        <taxon>Thraustochytrida</taxon>
        <taxon>Thraustochytriidae</taxon>
        <taxon>Aplanochytrium</taxon>
    </lineage>
</organism>
<proteinExistence type="predicted"/>
<dbReference type="AlphaFoldDB" id="A0A7S3PQJ3"/>
<protein>
    <submittedName>
        <fullName evidence="1">Uncharacterized protein</fullName>
    </submittedName>
</protein>
<accession>A0A7S3PQJ3</accession>
<dbReference type="EMBL" id="HBIN01022579">
    <property type="protein sequence ID" value="CAE0447364.1"/>
    <property type="molecule type" value="Transcribed_RNA"/>
</dbReference>
<gene>
    <name evidence="1" type="ORF">ASTO00021_LOCUS17336</name>
</gene>